<evidence type="ECO:0008006" key="3">
    <source>
        <dbReference type="Google" id="ProtNLM"/>
    </source>
</evidence>
<dbReference type="Proteomes" id="UP000236497">
    <property type="component" value="Unassembled WGS sequence"/>
</dbReference>
<evidence type="ECO:0000313" key="1">
    <source>
        <dbReference type="EMBL" id="CRZ34936.1"/>
    </source>
</evidence>
<dbReference type="RefSeq" id="WP_103203037.1">
    <property type="nucleotide sequence ID" value="NZ_CVTD020000017.1"/>
</dbReference>
<name>A0A0H5SJG7_HERHM</name>
<dbReference type="EMBL" id="CVTD020000017">
    <property type="protein sequence ID" value="CRZ34936.1"/>
    <property type="molecule type" value="Genomic_DNA"/>
</dbReference>
<accession>A0A0H5SJG7</accession>
<keyword evidence="2" id="KW-1185">Reference proteome</keyword>
<evidence type="ECO:0000313" key="2">
    <source>
        <dbReference type="Proteomes" id="UP000236497"/>
    </source>
</evidence>
<protein>
    <recommendedName>
        <fullName evidence="3">DUF4406 domain-containing protein</fullName>
    </recommendedName>
</protein>
<organism evidence="1 2">
    <name type="scientific">Herbinix hemicellulosilytica</name>
    <dbReference type="NCBI Taxonomy" id="1564487"/>
    <lineage>
        <taxon>Bacteria</taxon>
        <taxon>Bacillati</taxon>
        <taxon>Bacillota</taxon>
        <taxon>Clostridia</taxon>
        <taxon>Lachnospirales</taxon>
        <taxon>Lachnospiraceae</taxon>
        <taxon>Herbinix</taxon>
    </lineage>
</organism>
<dbReference type="AlphaFoldDB" id="A0A0H5SJG7"/>
<reference evidence="1 2" key="1">
    <citation type="submission" date="2015-06" db="EMBL/GenBank/DDBJ databases">
        <authorList>
            <person name="Wibberg Daniel"/>
        </authorList>
    </citation>
    <scope>NUCLEOTIDE SEQUENCE [LARGE SCALE GENOMIC DNA]</scope>
    <source>
        <strain evidence="1 2">T3/55T</strain>
    </source>
</reference>
<sequence length="98" mass="11417">MKKLFISQPMRGKSDEEILKEREHAIQKAKELIGEEVEVLDTFFDDFDSNAKPLEYLARSIEYLSKADVAYFAQGWQEARGCRIEHECAVEYGIDRIE</sequence>
<dbReference type="OrthoDB" id="3183422at2"/>
<gene>
    <name evidence="1" type="ORF">HHT355_1736</name>
</gene>
<proteinExistence type="predicted"/>
<dbReference type="InterPro" id="IPR025518">
    <property type="entry name" value="DUF4406"/>
</dbReference>
<dbReference type="SUPFAM" id="SSF52309">
    <property type="entry name" value="N-(deoxy)ribosyltransferase-like"/>
    <property type="match status" value="1"/>
</dbReference>
<dbReference type="Pfam" id="PF14359">
    <property type="entry name" value="DUF4406"/>
    <property type="match status" value="1"/>
</dbReference>